<feature type="region of interest" description="Disordered" evidence="4">
    <location>
        <begin position="1620"/>
        <end position="1639"/>
    </location>
</feature>
<comment type="caution">
    <text evidence="5">The sequence shown here is derived from an EMBL/GenBank/DDBJ whole genome shotgun (WGS) entry which is preliminary data.</text>
</comment>
<dbReference type="SMART" id="SM00248">
    <property type="entry name" value="ANK"/>
    <property type="match status" value="2"/>
</dbReference>
<feature type="compositionally biased region" description="Low complexity" evidence="4">
    <location>
        <begin position="1371"/>
        <end position="1401"/>
    </location>
</feature>
<proteinExistence type="predicted"/>
<dbReference type="Pfam" id="PF12796">
    <property type="entry name" value="Ank_2"/>
    <property type="match status" value="1"/>
</dbReference>
<evidence type="ECO:0000256" key="1">
    <source>
        <dbReference type="ARBA" id="ARBA00022737"/>
    </source>
</evidence>
<feature type="compositionally biased region" description="Basic and acidic residues" evidence="4">
    <location>
        <begin position="1503"/>
        <end position="1516"/>
    </location>
</feature>
<feature type="region of interest" description="Disordered" evidence="4">
    <location>
        <begin position="234"/>
        <end position="260"/>
    </location>
</feature>
<sequence length="1669" mass="188469">MQILMEEGADINAQDWMGHTPLHWAAKEGSADTVDLLLDHQAHTHIKNKEGLLYSDLLLKHLYLAVRHNDADKVVRLVRAGADQFAEVEGTGLNPREEAKRQGLYDILRAMAALAKKEEPLPEDDKIIALEDVYRLFEDGYSTEDDVLGSSAEEGRSEDDDDDQDAYWKMSNAYEVLSAEEAFKDEDDWLDAWQEKPKVISAKELFEEDQAAFWEIWEDKPKVIPAKELFKEESNWWEKDDNDEDDDKEGGDEDKSHIPSAKEFFRDDECWWRDALEDLQKPQVVAAKDFFKDEKPWWEVEEEEERNKAISAKEFFKDEDKPWWEEEDKEKAKVISVKDLFKDEKPWWEEEEENKVISAKEFFKDEDKPWWETEEVLLHQEKSSSLLSGLKKNLDSARSSESENYESEEEEQDEDSATESSGDEIEEWSHTEDYEDANDSLLSDSSTMYSASEGERLQASVIFRDTPWWEESEKLDQPNQNNQEDKEIKMSEQLQEKHYLDDMSEASEATETLDMDTSEISEAATELSQTTSGNPWTDNTFQPRVERSRRSNIGRMKTDISTGEDSEGKDDIEEEEEEREYLEKDEEEAETEDEVEMKDDTYEDGDNGIGEEEYNSESEEVKSEDEIEDILEEEEVELDSEDNVNERANVPSRRLSPLLCSSEGSDNTTPGDRDNLNITPIVSIDESEVDAKKIKIHERRERNRDPLPVQKTPLDILVEESVSKRESLVMGETNIDVDTTKIDTFLDPNQLYVDVHYLEGNLQKSDSQTSGYESSLSLSESKTNIYTTRECEFSVVTACNETTDAEIREEIKNSDGLDETGTRMKKVSPERESKHASVNEVEERQTDGQETQVDTQDDKTQIMIKPRSENKNAEELENIQSKSEDGKIIVMHMKFETNDDTINISEAEQENTQRENRKVFEEEEESEVEENSNSQETSIRCGKYQPAADDVSSKTYAEALKEKLGDKTTVNKMDACLAKVDASLAWVDARLTKDSNGTSSEKERQIGEDARTPMTHSASVTPKYCGVKKVTKLPGRDEGPTVPSKTRSDDKDTVLLMKVHVHVPEESSKVRTAEEITVISQDGRTSSDSVSSTFLGVVNNGDYDLKKSPKFVSRLPECVVLDKEDVNTSTTKSTDQILASKRSTASEHYPTDESDPASGEEIPEASQNKPKQHDQENESGFFRECLEKEKGKTHSNNQGSETTKSVEGDENMTVHSSLNKKTTSTSNNDDDISNADRDTRQQDSYHLTREKEKQNKMPDATKTKVNVEKERGEKLSRESSLERSVPDDGSSIPRPLPQKTLWRCSTYESMSISDYDNLAFLIHKSSSSPACWTPTNTKQRSLSIESLDKARDESPEDTKSKSTSEQSQGPSQDTKSKSTSEQSQGSSQDSKSKSTSEQTQGPSQDTKSKSTSEQSQGPSQDSKSKSISEQSQGPSQDTKSKSTSEQSQRFRSDSVKTSRVDKVNSSSSKCYVKQDTNTDCRDHVERVTSSSSSSHGQKGVTKLHVDRCESQSESRGDINMFTKEPPQKQVACEASPPVSSQVTHPAATVAAQACTNSSDISSAHHSFLLPPRKRERKVQGQIDKDAEHSAESKYTNAVNKPSTNTALLYDPDKKEVGKIEAARPDVPQAKQVSAKTSKELKCDKDKTKEFCAAAGKSDPVRKSSSCHIS</sequence>
<dbReference type="PROSITE" id="PS50088">
    <property type="entry name" value="ANK_REPEAT"/>
    <property type="match status" value="1"/>
</dbReference>
<evidence type="ECO:0000256" key="2">
    <source>
        <dbReference type="ARBA" id="ARBA00023043"/>
    </source>
</evidence>
<dbReference type="Proteomes" id="UP000747542">
    <property type="component" value="Unassembled WGS sequence"/>
</dbReference>
<feature type="compositionally biased region" description="Polar residues" evidence="4">
    <location>
        <begin position="1402"/>
        <end position="1437"/>
    </location>
</feature>
<feature type="compositionally biased region" description="Basic and acidic residues" evidence="4">
    <location>
        <begin position="392"/>
        <end position="401"/>
    </location>
</feature>
<feature type="compositionally biased region" description="Polar residues" evidence="4">
    <location>
        <begin position="1463"/>
        <end position="1475"/>
    </location>
</feature>
<feature type="compositionally biased region" description="Polar residues" evidence="4">
    <location>
        <begin position="663"/>
        <end position="677"/>
    </location>
</feature>
<feature type="compositionally biased region" description="Polar residues" evidence="4">
    <location>
        <begin position="1127"/>
        <end position="1143"/>
    </location>
</feature>
<evidence type="ECO:0000256" key="4">
    <source>
        <dbReference type="SAM" id="MobiDB-lite"/>
    </source>
</evidence>
<feature type="compositionally biased region" description="Acidic residues" evidence="4">
    <location>
        <begin position="240"/>
        <end position="252"/>
    </location>
</feature>
<feature type="compositionally biased region" description="Basic and acidic residues" evidence="4">
    <location>
        <begin position="1438"/>
        <end position="1462"/>
    </location>
</feature>
<feature type="region of interest" description="Disordered" evidence="4">
    <location>
        <begin position="1326"/>
        <end position="1544"/>
    </location>
</feature>
<feature type="compositionally biased region" description="Acidic residues" evidence="4">
    <location>
        <begin position="562"/>
        <end position="643"/>
    </location>
</feature>
<feature type="compositionally biased region" description="Polar residues" evidence="4">
    <location>
        <begin position="1194"/>
        <end position="1205"/>
    </location>
</feature>
<keyword evidence="2 3" id="KW-0040">ANK repeat</keyword>
<feature type="compositionally biased region" description="Polar residues" evidence="4">
    <location>
        <begin position="526"/>
        <end position="542"/>
    </location>
</feature>
<feature type="compositionally biased region" description="Basic and acidic residues" evidence="4">
    <location>
        <begin position="1582"/>
        <end position="1591"/>
    </location>
</feature>
<feature type="region of interest" description="Disordered" evidence="4">
    <location>
        <begin position="810"/>
        <end position="885"/>
    </location>
</feature>
<keyword evidence="1" id="KW-0677">Repeat</keyword>
<feature type="region of interest" description="Disordered" evidence="4">
    <location>
        <begin position="905"/>
        <end position="950"/>
    </location>
</feature>
<feature type="compositionally biased region" description="Basic and acidic residues" evidence="4">
    <location>
        <begin position="827"/>
        <end position="847"/>
    </location>
</feature>
<feature type="compositionally biased region" description="Low complexity" evidence="4">
    <location>
        <begin position="1216"/>
        <end position="1227"/>
    </location>
</feature>
<dbReference type="EMBL" id="JAHLQT010046319">
    <property type="protein sequence ID" value="KAG7153764.1"/>
    <property type="molecule type" value="Genomic_DNA"/>
</dbReference>
<evidence type="ECO:0000256" key="3">
    <source>
        <dbReference type="PROSITE-ProRule" id="PRU00023"/>
    </source>
</evidence>
<feature type="region of interest" description="Disordered" evidence="4">
    <location>
        <begin position="994"/>
        <end position="1053"/>
    </location>
</feature>
<dbReference type="PANTHER" id="PTHR24173">
    <property type="entry name" value="ANKYRIN REPEAT CONTAINING"/>
    <property type="match status" value="1"/>
</dbReference>
<feature type="region of interest" description="Disordered" evidence="4">
    <location>
        <begin position="1560"/>
        <end position="1611"/>
    </location>
</feature>
<dbReference type="InterPro" id="IPR002110">
    <property type="entry name" value="Ankyrin_rpt"/>
</dbReference>
<feature type="compositionally biased region" description="Basic and acidic residues" evidence="4">
    <location>
        <begin position="483"/>
        <end position="501"/>
    </location>
</feature>
<feature type="region of interest" description="Disordered" evidence="4">
    <location>
        <begin position="388"/>
        <end position="457"/>
    </location>
</feature>
<feature type="compositionally biased region" description="Basic and acidic residues" evidence="4">
    <location>
        <begin position="856"/>
        <end position="874"/>
    </location>
</feature>
<dbReference type="InterPro" id="IPR036770">
    <property type="entry name" value="Ankyrin_rpt-contain_sf"/>
</dbReference>
<accession>A0A8J5JA96</accession>
<feature type="compositionally biased region" description="Basic and acidic residues" evidence="4">
    <location>
        <begin position="1346"/>
        <end position="1362"/>
    </location>
</feature>
<dbReference type="SUPFAM" id="SSF48403">
    <property type="entry name" value="Ankyrin repeat"/>
    <property type="match status" value="1"/>
</dbReference>
<evidence type="ECO:0000313" key="5">
    <source>
        <dbReference type="EMBL" id="KAG7153764.1"/>
    </source>
</evidence>
<dbReference type="Gene3D" id="1.25.40.20">
    <property type="entry name" value="Ankyrin repeat-containing domain"/>
    <property type="match status" value="1"/>
</dbReference>
<organism evidence="5 6">
    <name type="scientific">Homarus americanus</name>
    <name type="common">American lobster</name>
    <dbReference type="NCBI Taxonomy" id="6706"/>
    <lineage>
        <taxon>Eukaryota</taxon>
        <taxon>Metazoa</taxon>
        <taxon>Ecdysozoa</taxon>
        <taxon>Arthropoda</taxon>
        <taxon>Crustacea</taxon>
        <taxon>Multicrustacea</taxon>
        <taxon>Malacostraca</taxon>
        <taxon>Eumalacostraca</taxon>
        <taxon>Eucarida</taxon>
        <taxon>Decapoda</taxon>
        <taxon>Pleocyemata</taxon>
        <taxon>Astacidea</taxon>
        <taxon>Nephropoidea</taxon>
        <taxon>Nephropidae</taxon>
        <taxon>Homarus</taxon>
    </lineage>
</organism>
<feature type="region of interest" description="Disordered" evidence="4">
    <location>
        <begin position="470"/>
        <end position="677"/>
    </location>
</feature>
<dbReference type="PROSITE" id="PS50297">
    <property type="entry name" value="ANK_REP_REGION"/>
    <property type="match status" value="1"/>
</dbReference>
<feature type="compositionally biased region" description="Basic and acidic residues" evidence="4">
    <location>
        <begin position="1234"/>
        <end position="1286"/>
    </location>
</feature>
<gene>
    <name evidence="5" type="primary">Ank2-L9</name>
    <name evidence="5" type="ORF">Hamer_G009447</name>
</gene>
<reference evidence="5" key="1">
    <citation type="journal article" date="2021" name="Sci. Adv.">
        <title>The American lobster genome reveals insights on longevity, neural, and immune adaptations.</title>
        <authorList>
            <person name="Polinski J.M."/>
            <person name="Zimin A.V."/>
            <person name="Clark K.F."/>
            <person name="Kohn A.B."/>
            <person name="Sadowski N."/>
            <person name="Timp W."/>
            <person name="Ptitsyn A."/>
            <person name="Khanna P."/>
            <person name="Romanova D.Y."/>
            <person name="Williams P."/>
            <person name="Greenwood S.J."/>
            <person name="Moroz L.L."/>
            <person name="Walt D.R."/>
            <person name="Bodnar A.G."/>
        </authorList>
    </citation>
    <scope>NUCLEOTIDE SEQUENCE</scope>
    <source>
        <strain evidence="5">GMGI-L3</strain>
    </source>
</reference>
<feature type="compositionally biased region" description="Acidic residues" evidence="4">
    <location>
        <begin position="921"/>
        <end position="930"/>
    </location>
</feature>
<dbReference type="PANTHER" id="PTHR24173:SF74">
    <property type="entry name" value="ANKYRIN REPEAT DOMAIN-CONTAINING PROTEIN 16"/>
    <property type="match status" value="1"/>
</dbReference>
<feature type="compositionally biased region" description="Basic and acidic residues" evidence="4">
    <location>
        <begin position="1000"/>
        <end position="1011"/>
    </location>
</feature>
<feature type="region of interest" description="Disordered" evidence="4">
    <location>
        <begin position="145"/>
        <end position="164"/>
    </location>
</feature>
<feature type="compositionally biased region" description="Basic and acidic residues" evidence="4">
    <location>
        <begin position="1476"/>
        <end position="1486"/>
    </location>
</feature>
<keyword evidence="6" id="KW-1185">Reference proteome</keyword>
<feature type="compositionally biased region" description="Polar residues" evidence="4">
    <location>
        <begin position="1326"/>
        <end position="1344"/>
    </location>
</feature>
<feature type="compositionally biased region" description="Low complexity" evidence="4">
    <location>
        <begin position="651"/>
        <end position="662"/>
    </location>
</feature>
<feature type="compositionally biased region" description="Basic and acidic residues" evidence="4">
    <location>
        <begin position="911"/>
        <end position="920"/>
    </location>
</feature>
<evidence type="ECO:0000313" key="6">
    <source>
        <dbReference type="Proteomes" id="UP000747542"/>
    </source>
</evidence>
<feature type="repeat" description="ANK" evidence="3">
    <location>
        <begin position="17"/>
        <end position="49"/>
    </location>
</feature>
<feature type="compositionally biased region" description="Acidic residues" evidence="4">
    <location>
        <begin position="403"/>
        <end position="426"/>
    </location>
</feature>
<feature type="region of interest" description="Disordered" evidence="4">
    <location>
        <begin position="1122"/>
        <end position="1300"/>
    </location>
</feature>
<feature type="compositionally biased region" description="Polar residues" evidence="4">
    <location>
        <begin position="440"/>
        <end position="450"/>
    </location>
</feature>
<name>A0A8J5JA96_HOMAM</name>
<protein>
    <submittedName>
        <fullName evidence="5">Ankyrin-2-like 9</fullName>
    </submittedName>
</protein>
<feature type="compositionally biased region" description="Polar residues" evidence="4">
    <location>
        <begin position="1592"/>
        <end position="1606"/>
    </location>
</feature>